<sequence length="60" mass="7246">AKIFEGLNAHRDAIFLLFGIFCLISWLVFYLYALREYFCPVYFSHYKCMQKTKSSECYQK</sequence>
<feature type="transmembrane region" description="Helical" evidence="1">
    <location>
        <begin position="12"/>
        <end position="33"/>
    </location>
</feature>
<dbReference type="WBParaSite" id="HCON_00143730-00001">
    <property type="protein sequence ID" value="HCON_00143730-00001"/>
    <property type="gene ID" value="HCON_00143730"/>
</dbReference>
<evidence type="ECO:0000313" key="2">
    <source>
        <dbReference type="Proteomes" id="UP000025227"/>
    </source>
</evidence>
<keyword evidence="1" id="KW-0472">Membrane</keyword>
<proteinExistence type="predicted"/>
<name>A0A7I4YUI0_HAECO</name>
<dbReference type="AlphaFoldDB" id="A0A7I4YUI0"/>
<dbReference type="Proteomes" id="UP000025227">
    <property type="component" value="Unplaced"/>
</dbReference>
<keyword evidence="2" id="KW-1185">Reference proteome</keyword>
<evidence type="ECO:0000256" key="1">
    <source>
        <dbReference type="SAM" id="Phobius"/>
    </source>
</evidence>
<organism evidence="2 3">
    <name type="scientific">Haemonchus contortus</name>
    <name type="common">Barber pole worm</name>
    <dbReference type="NCBI Taxonomy" id="6289"/>
    <lineage>
        <taxon>Eukaryota</taxon>
        <taxon>Metazoa</taxon>
        <taxon>Ecdysozoa</taxon>
        <taxon>Nematoda</taxon>
        <taxon>Chromadorea</taxon>
        <taxon>Rhabditida</taxon>
        <taxon>Rhabditina</taxon>
        <taxon>Rhabditomorpha</taxon>
        <taxon>Strongyloidea</taxon>
        <taxon>Trichostrongylidae</taxon>
        <taxon>Haemonchus</taxon>
    </lineage>
</organism>
<protein>
    <submittedName>
        <fullName evidence="3">Neuronatin</fullName>
    </submittedName>
</protein>
<keyword evidence="1" id="KW-1133">Transmembrane helix</keyword>
<reference evidence="3" key="1">
    <citation type="submission" date="2020-12" db="UniProtKB">
        <authorList>
            <consortium name="WormBaseParasite"/>
        </authorList>
    </citation>
    <scope>IDENTIFICATION</scope>
    <source>
        <strain evidence="3">MHco3</strain>
    </source>
</reference>
<evidence type="ECO:0000313" key="3">
    <source>
        <dbReference type="WBParaSite" id="HCON_00143730-00001"/>
    </source>
</evidence>
<keyword evidence="1" id="KW-0812">Transmembrane</keyword>
<accession>A0A7I4YUI0</accession>
<dbReference type="OrthoDB" id="5844891at2759"/>